<comment type="caution">
    <text evidence="1">The sequence shown here is derived from an EMBL/GenBank/DDBJ whole genome shotgun (WGS) entry which is preliminary data.</text>
</comment>
<gene>
    <name evidence="1" type="primary">X975_04083</name>
    <name evidence="1" type="ORF">TNCT_619001</name>
</gene>
<dbReference type="GO" id="GO:0003676">
    <property type="term" value="F:nucleic acid binding"/>
    <property type="evidence" value="ECO:0007669"/>
    <property type="project" value="InterPro"/>
</dbReference>
<dbReference type="OrthoDB" id="6432695at2759"/>
<dbReference type="AlphaFoldDB" id="A0A8X6LRU7"/>
<reference evidence="1" key="1">
    <citation type="submission" date="2020-07" db="EMBL/GenBank/DDBJ databases">
        <title>Multicomponent nature underlies the extraordinary mechanical properties of spider dragline silk.</title>
        <authorList>
            <person name="Kono N."/>
            <person name="Nakamura H."/>
            <person name="Mori M."/>
            <person name="Yoshida Y."/>
            <person name="Ohtoshi R."/>
            <person name="Malay A.D."/>
            <person name="Moran D.A.P."/>
            <person name="Tomita M."/>
            <person name="Numata K."/>
            <person name="Arakawa K."/>
        </authorList>
    </citation>
    <scope>NUCLEOTIDE SEQUENCE</scope>
</reference>
<sequence>MTTLYEVVTVKLGYKKLCARWVPKMLTEEHKKKMMGFALDFLTRYAEAGDVFLDQIVTGDETWVYHYTPESKQQSMQWCHSNSPKAKKCKASISTKQILASVFGTDKAFFCWN</sequence>
<dbReference type="PANTHER" id="PTHR46060">
    <property type="entry name" value="MARINER MOS1 TRANSPOSASE-LIKE PROTEIN"/>
    <property type="match status" value="1"/>
</dbReference>
<dbReference type="EMBL" id="BMAO01007766">
    <property type="protein sequence ID" value="GFR18327.1"/>
    <property type="molecule type" value="Genomic_DNA"/>
</dbReference>
<dbReference type="Proteomes" id="UP000887116">
    <property type="component" value="Unassembled WGS sequence"/>
</dbReference>
<dbReference type="InterPro" id="IPR052709">
    <property type="entry name" value="Transposase-MT_Hybrid"/>
</dbReference>
<accession>A0A8X6LRU7</accession>
<proteinExistence type="predicted"/>
<keyword evidence="2" id="KW-1185">Reference proteome</keyword>
<dbReference type="InterPro" id="IPR036397">
    <property type="entry name" value="RNaseH_sf"/>
</dbReference>
<evidence type="ECO:0000313" key="2">
    <source>
        <dbReference type="Proteomes" id="UP000887116"/>
    </source>
</evidence>
<protein>
    <submittedName>
        <fullName evidence="1">Histone-lysine N-methyltransferase SETMAR</fullName>
    </submittedName>
</protein>
<dbReference type="Gene3D" id="3.30.420.10">
    <property type="entry name" value="Ribonuclease H-like superfamily/Ribonuclease H"/>
    <property type="match status" value="1"/>
</dbReference>
<name>A0A8X6LRU7_TRICU</name>
<organism evidence="1 2">
    <name type="scientific">Trichonephila clavata</name>
    <name type="common">Joro spider</name>
    <name type="synonym">Nephila clavata</name>
    <dbReference type="NCBI Taxonomy" id="2740835"/>
    <lineage>
        <taxon>Eukaryota</taxon>
        <taxon>Metazoa</taxon>
        <taxon>Ecdysozoa</taxon>
        <taxon>Arthropoda</taxon>
        <taxon>Chelicerata</taxon>
        <taxon>Arachnida</taxon>
        <taxon>Araneae</taxon>
        <taxon>Araneomorphae</taxon>
        <taxon>Entelegynae</taxon>
        <taxon>Araneoidea</taxon>
        <taxon>Nephilidae</taxon>
        <taxon>Trichonephila</taxon>
    </lineage>
</organism>
<dbReference type="PANTHER" id="PTHR46060:SF1">
    <property type="entry name" value="MARINER MOS1 TRANSPOSASE-LIKE PROTEIN"/>
    <property type="match status" value="1"/>
</dbReference>
<evidence type="ECO:0000313" key="1">
    <source>
        <dbReference type="EMBL" id="GFR18327.1"/>
    </source>
</evidence>